<keyword evidence="4" id="KW-1185">Reference proteome</keyword>
<proteinExistence type="inferred from homology"/>
<sequence length="240" mass="25827">MPCGAIDIRGKVVLVTGGGSGINLAFAKQALKRGAKVLVADLRLTGEGRAFVNDSPSESVFFAECNVSKRSELEKLVAVSREQFGFIPEVYVAGAGVFEPRWSSWWDDTEEDHYAQFQINALHPLKLARIATRALLAENRKGVVLIVASLAGYSGAFAAPLYCASKHACIGFVRSMPELDRLSNIKITAVAPGIVATPMFTSDAEQSKKWGFDAANAVTSEEVADAMMDLVVNDHPEVHA</sequence>
<dbReference type="PRINTS" id="PR00081">
    <property type="entry name" value="GDHRDH"/>
</dbReference>
<dbReference type="PANTHER" id="PTHR44229:SF4">
    <property type="entry name" value="15-HYDROXYPROSTAGLANDIN DEHYDROGENASE [NAD(+)]"/>
    <property type="match status" value="1"/>
</dbReference>
<dbReference type="GO" id="GO:0016616">
    <property type="term" value="F:oxidoreductase activity, acting on the CH-OH group of donors, NAD or NADP as acceptor"/>
    <property type="evidence" value="ECO:0007669"/>
    <property type="project" value="TreeGrafter"/>
</dbReference>
<dbReference type="VEuPathDB" id="FungiDB:AB675_5160"/>
<gene>
    <name evidence="3" type="ORF">AB675_5160</name>
</gene>
<comment type="caution">
    <text evidence="3">The sequence shown here is derived from an EMBL/GenBank/DDBJ whole genome shotgun (WGS) entry which is preliminary data.</text>
</comment>
<dbReference type="Gene3D" id="3.40.50.720">
    <property type="entry name" value="NAD(P)-binding Rossmann-like Domain"/>
    <property type="match status" value="1"/>
</dbReference>
<dbReference type="GeneID" id="28737229"/>
<evidence type="ECO:0000313" key="4">
    <source>
        <dbReference type="Proteomes" id="UP000038010"/>
    </source>
</evidence>
<dbReference type="GO" id="GO:0005737">
    <property type="term" value="C:cytoplasm"/>
    <property type="evidence" value="ECO:0007669"/>
    <property type="project" value="TreeGrafter"/>
</dbReference>
<dbReference type="InterPro" id="IPR036291">
    <property type="entry name" value="NAD(P)-bd_dom_sf"/>
</dbReference>
<dbReference type="OrthoDB" id="5296at2759"/>
<keyword evidence="2" id="KW-0560">Oxidoreductase</keyword>
<comment type="similarity">
    <text evidence="1">Belongs to the short-chain dehydrogenases/reductases (SDR) family.</text>
</comment>
<dbReference type="Pfam" id="PF00106">
    <property type="entry name" value="adh_short"/>
    <property type="match status" value="1"/>
</dbReference>
<dbReference type="PANTHER" id="PTHR44229">
    <property type="entry name" value="15-HYDROXYPROSTAGLANDIN DEHYDROGENASE [NAD(+)]"/>
    <property type="match status" value="1"/>
</dbReference>
<evidence type="ECO:0000313" key="3">
    <source>
        <dbReference type="EMBL" id="KPI39394.1"/>
    </source>
</evidence>
<name>A0A0N1NYZ5_9EURO</name>
<evidence type="ECO:0000256" key="1">
    <source>
        <dbReference type="ARBA" id="ARBA00006484"/>
    </source>
</evidence>
<dbReference type="STRING" id="1664694.A0A0N1NYZ5"/>
<reference evidence="3 4" key="1">
    <citation type="submission" date="2015-06" db="EMBL/GenBank/DDBJ databases">
        <title>Draft genome of the ant-associated black yeast Phialophora attae CBS 131958.</title>
        <authorList>
            <person name="Moreno L.F."/>
            <person name="Stielow B.J."/>
            <person name="de Hoog S."/>
            <person name="Vicente V.A."/>
            <person name="Weiss V.A."/>
            <person name="de Vries M."/>
            <person name="Cruz L.M."/>
            <person name="Souza E.M."/>
        </authorList>
    </citation>
    <scope>NUCLEOTIDE SEQUENCE [LARGE SCALE GENOMIC DNA]</scope>
    <source>
        <strain evidence="3 4">CBS 131958</strain>
    </source>
</reference>
<evidence type="ECO:0000256" key="2">
    <source>
        <dbReference type="ARBA" id="ARBA00023002"/>
    </source>
</evidence>
<dbReference type="InterPro" id="IPR002347">
    <property type="entry name" value="SDR_fam"/>
</dbReference>
<organism evidence="3 4">
    <name type="scientific">Cyphellophora attinorum</name>
    <dbReference type="NCBI Taxonomy" id="1664694"/>
    <lineage>
        <taxon>Eukaryota</taxon>
        <taxon>Fungi</taxon>
        <taxon>Dikarya</taxon>
        <taxon>Ascomycota</taxon>
        <taxon>Pezizomycotina</taxon>
        <taxon>Eurotiomycetes</taxon>
        <taxon>Chaetothyriomycetidae</taxon>
        <taxon>Chaetothyriales</taxon>
        <taxon>Cyphellophoraceae</taxon>
        <taxon>Cyphellophora</taxon>
    </lineage>
</organism>
<protein>
    <submittedName>
        <fullName evidence="3">15-hydroxyprostaglandin dehydrogenase [NAD(+)]</fullName>
    </submittedName>
</protein>
<dbReference type="EMBL" id="LFJN01000015">
    <property type="protein sequence ID" value="KPI39394.1"/>
    <property type="molecule type" value="Genomic_DNA"/>
</dbReference>
<dbReference type="Proteomes" id="UP000038010">
    <property type="component" value="Unassembled WGS sequence"/>
</dbReference>
<accession>A0A0N1NYZ5</accession>
<dbReference type="SUPFAM" id="SSF51735">
    <property type="entry name" value="NAD(P)-binding Rossmann-fold domains"/>
    <property type="match status" value="1"/>
</dbReference>
<dbReference type="RefSeq" id="XP_017999357.1">
    <property type="nucleotide sequence ID" value="XM_018145349.1"/>
</dbReference>
<dbReference type="AlphaFoldDB" id="A0A0N1NYZ5"/>